<organism evidence="2 3">
    <name type="scientific">Diversispora eburnea</name>
    <dbReference type="NCBI Taxonomy" id="1213867"/>
    <lineage>
        <taxon>Eukaryota</taxon>
        <taxon>Fungi</taxon>
        <taxon>Fungi incertae sedis</taxon>
        <taxon>Mucoromycota</taxon>
        <taxon>Glomeromycotina</taxon>
        <taxon>Glomeromycetes</taxon>
        <taxon>Diversisporales</taxon>
        <taxon>Diversisporaceae</taxon>
        <taxon>Diversispora</taxon>
    </lineage>
</organism>
<name>A0A9N8ZQW7_9GLOM</name>
<accession>A0A9N8ZQW7</accession>
<comment type="caution">
    <text evidence="2">The sequence shown here is derived from an EMBL/GenBank/DDBJ whole genome shotgun (WGS) entry which is preliminary data.</text>
</comment>
<protein>
    <submittedName>
        <fullName evidence="2">2537_t:CDS:1</fullName>
    </submittedName>
</protein>
<keyword evidence="3" id="KW-1185">Reference proteome</keyword>
<sequence length="340" mass="37885">MIERNDISIASFTPPARYSHSSILINSKLYILGGKNSSIENNELILNDIFYLDLSSSFDTDNPTWESIKSIENISSSLKSFWCAERFQFIDDGNGKLYIFGSNINAPKARYDAATVLLNDGKILFIGGREFNAGGDKVISRSGHTAVLGSNGLVVIFGGTMSSFALTPNSPLVLLNTSTTPFIYSVSHNPIPSGATVTHHTSTIYQNYMLVIFDLNTFNWSTYVNIQSNSETRTRRFIISVSIIGAIITIGFSLIGLIYYKKQKKKNAKIMLKYEEKIDNNDNSDNCSNYSNYSIHKYNSAQYGKKVYSIHESSFINLDNGSEYGDDESRYSIPIAKIVV</sequence>
<keyword evidence="1" id="KW-0812">Transmembrane</keyword>
<dbReference type="Proteomes" id="UP000789706">
    <property type="component" value="Unassembled WGS sequence"/>
</dbReference>
<dbReference type="PANTHER" id="PTHR23244">
    <property type="entry name" value="KELCH REPEAT DOMAIN"/>
    <property type="match status" value="1"/>
</dbReference>
<evidence type="ECO:0000313" key="3">
    <source>
        <dbReference type="Proteomes" id="UP000789706"/>
    </source>
</evidence>
<evidence type="ECO:0000256" key="1">
    <source>
        <dbReference type="SAM" id="Phobius"/>
    </source>
</evidence>
<dbReference type="EMBL" id="CAJVPK010000395">
    <property type="protein sequence ID" value="CAG8504203.1"/>
    <property type="molecule type" value="Genomic_DNA"/>
</dbReference>
<dbReference type="Gene3D" id="2.120.10.80">
    <property type="entry name" value="Kelch-type beta propeller"/>
    <property type="match status" value="1"/>
</dbReference>
<dbReference type="SUPFAM" id="SSF117281">
    <property type="entry name" value="Kelch motif"/>
    <property type="match status" value="1"/>
</dbReference>
<reference evidence="2" key="1">
    <citation type="submission" date="2021-06" db="EMBL/GenBank/DDBJ databases">
        <authorList>
            <person name="Kallberg Y."/>
            <person name="Tangrot J."/>
            <person name="Rosling A."/>
        </authorList>
    </citation>
    <scope>NUCLEOTIDE SEQUENCE</scope>
    <source>
        <strain evidence="2">AZ414A</strain>
    </source>
</reference>
<dbReference type="InterPro" id="IPR037293">
    <property type="entry name" value="Gal_Oxidase_central_sf"/>
</dbReference>
<keyword evidence="1" id="KW-0472">Membrane</keyword>
<proteinExistence type="predicted"/>
<feature type="transmembrane region" description="Helical" evidence="1">
    <location>
        <begin position="237"/>
        <end position="260"/>
    </location>
</feature>
<dbReference type="Gene3D" id="2.130.10.80">
    <property type="entry name" value="Galactose oxidase/kelch, beta-propeller"/>
    <property type="match status" value="1"/>
</dbReference>
<gene>
    <name evidence="2" type="ORF">DEBURN_LOCUS4834</name>
</gene>
<feature type="non-terminal residue" evidence="2">
    <location>
        <position position="1"/>
    </location>
</feature>
<dbReference type="InterPro" id="IPR015915">
    <property type="entry name" value="Kelch-typ_b-propeller"/>
</dbReference>
<dbReference type="OrthoDB" id="432528at2759"/>
<dbReference type="PANTHER" id="PTHR23244:SF471">
    <property type="entry name" value="GUANINE NUCLEOTIDE-BINDING PROTEIN SUBUNIT BETA 1-RELATED"/>
    <property type="match status" value="1"/>
</dbReference>
<keyword evidence="1" id="KW-1133">Transmembrane helix</keyword>
<evidence type="ECO:0000313" key="2">
    <source>
        <dbReference type="EMBL" id="CAG8504203.1"/>
    </source>
</evidence>
<dbReference type="AlphaFoldDB" id="A0A9N8ZQW7"/>